<organism evidence="2 3">
    <name type="scientific">Gimesia alba</name>
    <dbReference type="NCBI Taxonomy" id="2527973"/>
    <lineage>
        <taxon>Bacteria</taxon>
        <taxon>Pseudomonadati</taxon>
        <taxon>Planctomycetota</taxon>
        <taxon>Planctomycetia</taxon>
        <taxon>Planctomycetales</taxon>
        <taxon>Planctomycetaceae</taxon>
        <taxon>Gimesia</taxon>
    </lineage>
</organism>
<gene>
    <name evidence="2" type="ORF">Pan241w_01720</name>
</gene>
<feature type="region of interest" description="Disordered" evidence="1">
    <location>
        <begin position="100"/>
        <end position="143"/>
    </location>
</feature>
<evidence type="ECO:0000313" key="3">
    <source>
        <dbReference type="Proteomes" id="UP000317171"/>
    </source>
</evidence>
<dbReference type="EMBL" id="CP036269">
    <property type="protein sequence ID" value="QDT40119.1"/>
    <property type="molecule type" value="Genomic_DNA"/>
</dbReference>
<reference evidence="2 3" key="1">
    <citation type="submission" date="2019-02" db="EMBL/GenBank/DDBJ databases">
        <title>Deep-cultivation of Planctomycetes and their phenomic and genomic characterization uncovers novel biology.</title>
        <authorList>
            <person name="Wiegand S."/>
            <person name="Jogler M."/>
            <person name="Boedeker C."/>
            <person name="Pinto D."/>
            <person name="Vollmers J."/>
            <person name="Rivas-Marin E."/>
            <person name="Kohn T."/>
            <person name="Peeters S.H."/>
            <person name="Heuer A."/>
            <person name="Rast P."/>
            <person name="Oberbeckmann S."/>
            <person name="Bunk B."/>
            <person name="Jeske O."/>
            <person name="Meyerdierks A."/>
            <person name="Storesund J.E."/>
            <person name="Kallscheuer N."/>
            <person name="Luecker S."/>
            <person name="Lage O.M."/>
            <person name="Pohl T."/>
            <person name="Merkel B.J."/>
            <person name="Hornburger P."/>
            <person name="Mueller R.-W."/>
            <person name="Bruemmer F."/>
            <person name="Labrenz M."/>
            <person name="Spormann A.M."/>
            <person name="Op den Camp H."/>
            <person name="Overmann J."/>
            <person name="Amann R."/>
            <person name="Jetten M.S.M."/>
            <person name="Mascher T."/>
            <person name="Medema M.H."/>
            <person name="Devos D.P."/>
            <person name="Kaster A.-K."/>
            <person name="Ovreas L."/>
            <person name="Rohde M."/>
            <person name="Galperin M.Y."/>
            <person name="Jogler C."/>
        </authorList>
    </citation>
    <scope>NUCLEOTIDE SEQUENCE [LARGE SCALE GENOMIC DNA]</scope>
    <source>
        <strain evidence="2 3">Pan241w</strain>
    </source>
</reference>
<sequence>MAVNFFHRLNIVTAYGLQMILLCAIVGCGGTAKDLPQLGQVSGIVTMDGAPLADAELTFEPKSGSPSVGRTDDAGKYQLAYNQNSKGAVLGQHTVRISKFGEPGSPNDTMDQVPAKYNTNSKETAEVKEGENEINFDLNSKAK</sequence>
<dbReference type="AlphaFoldDB" id="A0A517R899"/>
<protein>
    <recommendedName>
        <fullName evidence="4">Carboxypeptidase regulatory-like domain-containing protein</fullName>
    </recommendedName>
</protein>
<dbReference type="Proteomes" id="UP000317171">
    <property type="component" value="Chromosome"/>
</dbReference>
<accession>A0A517R899</accession>
<evidence type="ECO:0000256" key="1">
    <source>
        <dbReference type="SAM" id="MobiDB-lite"/>
    </source>
</evidence>
<proteinExistence type="predicted"/>
<keyword evidence="3" id="KW-1185">Reference proteome</keyword>
<name>A0A517R899_9PLAN</name>
<evidence type="ECO:0000313" key="2">
    <source>
        <dbReference type="EMBL" id="QDT40119.1"/>
    </source>
</evidence>
<dbReference type="RefSeq" id="WP_232107314.1">
    <property type="nucleotide sequence ID" value="NZ_CP036269.1"/>
</dbReference>
<dbReference type="KEGG" id="gaz:Pan241w_01720"/>
<evidence type="ECO:0008006" key="4">
    <source>
        <dbReference type="Google" id="ProtNLM"/>
    </source>
</evidence>